<reference evidence="2 3" key="1">
    <citation type="submission" date="2017-04" db="EMBL/GenBank/DDBJ databases">
        <authorList>
            <person name="Afonso C.L."/>
            <person name="Miller P.J."/>
            <person name="Scott M.A."/>
            <person name="Spackman E."/>
            <person name="Goraichik I."/>
            <person name="Dimitrov K.M."/>
            <person name="Suarez D.L."/>
            <person name="Swayne D.E."/>
        </authorList>
    </citation>
    <scope>NUCLEOTIDE SEQUENCE [LARGE SCALE GENOMIC DNA]</scope>
    <source>
        <strain evidence="2 3">DSM 11622</strain>
    </source>
</reference>
<dbReference type="STRING" id="645990.SAMN00120144_4036"/>
<protein>
    <submittedName>
        <fullName evidence="2">Glycosyl transferase family 2</fullName>
    </submittedName>
</protein>
<dbReference type="Proteomes" id="UP000192266">
    <property type="component" value="Unassembled WGS sequence"/>
</dbReference>
<dbReference type="InterPro" id="IPR029044">
    <property type="entry name" value="Nucleotide-diphossugar_trans"/>
</dbReference>
<keyword evidence="3" id="KW-1185">Reference proteome</keyword>
<proteinExistence type="predicted"/>
<evidence type="ECO:0000313" key="3">
    <source>
        <dbReference type="Proteomes" id="UP000192266"/>
    </source>
</evidence>
<dbReference type="InterPro" id="IPR050834">
    <property type="entry name" value="Glycosyltransf_2"/>
</dbReference>
<evidence type="ECO:0000259" key="1">
    <source>
        <dbReference type="Pfam" id="PF00535"/>
    </source>
</evidence>
<dbReference type="PANTHER" id="PTHR43685:SF2">
    <property type="entry name" value="GLYCOSYLTRANSFERASE 2-LIKE DOMAIN-CONTAINING PROTEIN"/>
    <property type="match status" value="1"/>
</dbReference>
<evidence type="ECO:0000313" key="2">
    <source>
        <dbReference type="EMBL" id="SMC00623.1"/>
    </source>
</evidence>
<dbReference type="Gene3D" id="3.90.550.10">
    <property type="entry name" value="Spore Coat Polysaccharide Biosynthesis Protein SpsA, Chain A"/>
    <property type="match status" value="1"/>
</dbReference>
<name>A0A1W1W515_9BACT</name>
<accession>A0A1W1W515</accession>
<dbReference type="EMBL" id="FWWW01000111">
    <property type="protein sequence ID" value="SMC00623.1"/>
    <property type="molecule type" value="Genomic_DNA"/>
</dbReference>
<dbReference type="CDD" id="cd00761">
    <property type="entry name" value="Glyco_tranf_GTA_type"/>
    <property type="match status" value="1"/>
</dbReference>
<sequence length="295" mass="34148">MTTFSFIIPTYNRVAFIKQTIESILQCCKNKTNYEILIIDNNSTDNTAHVVRPLLENPLVRYILETRQGVAHARNRGIIEAKNDILIYLDDDIDLDAHYFEVCNIVFTDPSKDIVGGKVLPFNTEVPEWLPKKYHYLVSVLDLGNEPENTSMLMGANYALRKTLAERIGWYNTELGRKGTSLMAGEENDYFNRSKALGYPLFYEPKLIVYHKIDNKLNKVYVYNHAKMNGKAEGILDYKYAKLKFSYKIAKSVFMIALYYIYGSYAIGIRERTWFKINQLYSLGYLSVAKDKLFI</sequence>
<dbReference type="AlphaFoldDB" id="A0A1W1W515"/>
<dbReference type="InterPro" id="IPR001173">
    <property type="entry name" value="Glyco_trans_2-like"/>
</dbReference>
<dbReference type="GO" id="GO:0016740">
    <property type="term" value="F:transferase activity"/>
    <property type="evidence" value="ECO:0007669"/>
    <property type="project" value="UniProtKB-KW"/>
</dbReference>
<feature type="domain" description="Glycosyltransferase 2-like" evidence="1">
    <location>
        <begin position="5"/>
        <end position="168"/>
    </location>
</feature>
<dbReference type="OrthoDB" id="6307329at2"/>
<dbReference type="PANTHER" id="PTHR43685">
    <property type="entry name" value="GLYCOSYLTRANSFERASE"/>
    <property type="match status" value="1"/>
</dbReference>
<dbReference type="Pfam" id="PF00535">
    <property type="entry name" value="Glycos_transf_2"/>
    <property type="match status" value="1"/>
</dbReference>
<organism evidence="2 3">
    <name type="scientific">Hymenobacter roseosalivarius DSM 11622</name>
    <dbReference type="NCBI Taxonomy" id="645990"/>
    <lineage>
        <taxon>Bacteria</taxon>
        <taxon>Pseudomonadati</taxon>
        <taxon>Bacteroidota</taxon>
        <taxon>Cytophagia</taxon>
        <taxon>Cytophagales</taxon>
        <taxon>Hymenobacteraceae</taxon>
        <taxon>Hymenobacter</taxon>
    </lineage>
</organism>
<gene>
    <name evidence="2" type="ORF">SAMN00120144_4036</name>
</gene>
<dbReference type="RefSeq" id="WP_084448014.1">
    <property type="nucleotide sequence ID" value="NZ_FWWW01000111.1"/>
</dbReference>
<dbReference type="SUPFAM" id="SSF53448">
    <property type="entry name" value="Nucleotide-diphospho-sugar transferases"/>
    <property type="match status" value="1"/>
</dbReference>
<keyword evidence="2" id="KW-0808">Transferase</keyword>